<gene>
    <name evidence="2" type="ORF">PGTG_16550</name>
</gene>
<proteinExistence type="predicted"/>
<reference key="1">
    <citation type="submission" date="2007-01" db="EMBL/GenBank/DDBJ databases">
        <title>The Genome Sequence of Puccinia graminis f. sp. tritici Strain CRL 75-36-700-3.</title>
        <authorList>
            <consortium name="The Broad Institute Genome Sequencing Platform"/>
            <person name="Birren B."/>
            <person name="Lander E."/>
            <person name="Galagan J."/>
            <person name="Nusbaum C."/>
            <person name="Devon K."/>
            <person name="Cuomo C."/>
            <person name="Jaffe D."/>
            <person name="Butler J."/>
            <person name="Alvarez P."/>
            <person name="Gnerre S."/>
            <person name="Grabherr M."/>
            <person name="Mauceli E."/>
            <person name="Brockman W."/>
            <person name="Young S."/>
            <person name="LaButti K."/>
            <person name="Sykes S."/>
            <person name="DeCaprio D."/>
            <person name="Crawford M."/>
            <person name="Koehrsen M."/>
            <person name="Engels R."/>
            <person name="Montgomery P."/>
            <person name="Pearson M."/>
            <person name="Howarth C."/>
            <person name="Larson L."/>
            <person name="White J."/>
            <person name="Zeng Q."/>
            <person name="Kodira C."/>
            <person name="Yandava C."/>
            <person name="Alvarado L."/>
            <person name="O'Leary S."/>
            <person name="Szabo L."/>
            <person name="Dean R."/>
            <person name="Schein J."/>
        </authorList>
    </citation>
    <scope>NUCLEOTIDE SEQUENCE</scope>
    <source>
        <strain>CRL 75-36-700-3</strain>
    </source>
</reference>
<dbReference type="GeneID" id="10530421"/>
<dbReference type="PANTHER" id="PTHR47072">
    <property type="match status" value="1"/>
</dbReference>
<feature type="region of interest" description="Disordered" evidence="1">
    <location>
        <begin position="116"/>
        <end position="185"/>
    </location>
</feature>
<dbReference type="EMBL" id="DS178334">
    <property type="protein sequence ID" value="EFP90524.2"/>
    <property type="molecule type" value="Genomic_DNA"/>
</dbReference>
<feature type="compositionally biased region" description="Polar residues" evidence="1">
    <location>
        <begin position="161"/>
        <end position="180"/>
    </location>
</feature>
<accession>E3L1U9</accession>
<feature type="compositionally biased region" description="Low complexity" evidence="1">
    <location>
        <begin position="134"/>
        <end position="147"/>
    </location>
</feature>
<sequence>MTSKSTSINSKSLPDSAASDGNTPHTWTTLKKCKLLELLYDQMSAGHATDNGNLKKEGFGWDDKKFTVTADARTWDELIQAHPRRNFGKLKDKPFLIYELAERVLVGNFAQRDSVNKHLPPDEDPVNAIDKANPKANPTAPAAPTATSKKRKNKKTKEVLVSSSSDSDTEVQLSNTPSQSKKLDSCKRIRETKGSVVTSSISGLIGAINHASDLIINLNSQQSPKKDYRPVQKLLKALRNFF</sequence>
<dbReference type="InParanoid" id="E3L1U9"/>
<dbReference type="KEGG" id="pgr:PGTG_16550"/>
<dbReference type="Proteomes" id="UP000008783">
    <property type="component" value="Unassembled WGS sequence"/>
</dbReference>
<keyword evidence="3" id="KW-1185">Reference proteome</keyword>
<dbReference type="VEuPathDB" id="FungiDB:PGTG_16550"/>
<evidence type="ECO:0000256" key="1">
    <source>
        <dbReference type="SAM" id="MobiDB-lite"/>
    </source>
</evidence>
<dbReference type="OrthoDB" id="76215at2759"/>
<evidence type="ECO:0008006" key="4">
    <source>
        <dbReference type="Google" id="ProtNLM"/>
    </source>
</evidence>
<reference evidence="3" key="2">
    <citation type="journal article" date="2011" name="Proc. Natl. Acad. Sci. U.S.A.">
        <title>Obligate biotrophy features unraveled by the genomic analysis of rust fungi.</title>
        <authorList>
            <person name="Duplessis S."/>
            <person name="Cuomo C.A."/>
            <person name="Lin Y.-C."/>
            <person name="Aerts A."/>
            <person name="Tisserant E."/>
            <person name="Veneault-Fourrey C."/>
            <person name="Joly D.L."/>
            <person name="Hacquard S."/>
            <person name="Amselem J."/>
            <person name="Cantarel B.L."/>
            <person name="Chiu R."/>
            <person name="Coutinho P.M."/>
            <person name="Feau N."/>
            <person name="Field M."/>
            <person name="Frey P."/>
            <person name="Gelhaye E."/>
            <person name="Goldberg J."/>
            <person name="Grabherr M.G."/>
            <person name="Kodira C.D."/>
            <person name="Kohler A."/>
            <person name="Kuees U."/>
            <person name="Lindquist E.A."/>
            <person name="Lucas S.M."/>
            <person name="Mago R."/>
            <person name="Mauceli E."/>
            <person name="Morin E."/>
            <person name="Murat C."/>
            <person name="Pangilinan J.L."/>
            <person name="Park R."/>
            <person name="Pearson M."/>
            <person name="Quesneville H."/>
            <person name="Rouhier N."/>
            <person name="Sakthikumar S."/>
            <person name="Salamov A.A."/>
            <person name="Schmutz J."/>
            <person name="Selles B."/>
            <person name="Shapiro H."/>
            <person name="Tanguay P."/>
            <person name="Tuskan G.A."/>
            <person name="Henrissat B."/>
            <person name="Van de Peer Y."/>
            <person name="Rouze P."/>
            <person name="Ellis J.G."/>
            <person name="Dodds P.N."/>
            <person name="Schein J.E."/>
            <person name="Zhong S."/>
            <person name="Hamelin R.C."/>
            <person name="Grigoriev I.V."/>
            <person name="Szabo L.J."/>
            <person name="Martin F."/>
        </authorList>
    </citation>
    <scope>NUCLEOTIDE SEQUENCE [LARGE SCALE GENOMIC DNA]</scope>
    <source>
        <strain evidence="3">CRL 75-36-700-3 / race SCCL</strain>
    </source>
</reference>
<dbReference type="PANTHER" id="PTHR47072:SF4">
    <property type="entry name" value="MYB_SANT-LIKE DOMAIN-CONTAINING PROTEIN"/>
    <property type="match status" value="1"/>
</dbReference>
<dbReference type="RefSeq" id="XP_003334943.2">
    <property type="nucleotide sequence ID" value="XM_003334895.2"/>
</dbReference>
<evidence type="ECO:0000313" key="2">
    <source>
        <dbReference type="EMBL" id="EFP90524.2"/>
    </source>
</evidence>
<protein>
    <recommendedName>
        <fullName evidence="4">Myb/SANT-like domain-containing protein</fullName>
    </recommendedName>
</protein>
<evidence type="ECO:0000313" key="3">
    <source>
        <dbReference type="Proteomes" id="UP000008783"/>
    </source>
</evidence>
<name>E3L1U9_PUCGT</name>
<organism evidence="2 3">
    <name type="scientific">Puccinia graminis f. sp. tritici (strain CRL 75-36-700-3 / race SCCL)</name>
    <name type="common">Black stem rust fungus</name>
    <dbReference type="NCBI Taxonomy" id="418459"/>
    <lineage>
        <taxon>Eukaryota</taxon>
        <taxon>Fungi</taxon>
        <taxon>Dikarya</taxon>
        <taxon>Basidiomycota</taxon>
        <taxon>Pucciniomycotina</taxon>
        <taxon>Pucciniomycetes</taxon>
        <taxon>Pucciniales</taxon>
        <taxon>Pucciniaceae</taxon>
        <taxon>Puccinia</taxon>
    </lineage>
</organism>
<dbReference type="HOGENOM" id="CLU_058279_1_0_1"/>
<dbReference type="AlphaFoldDB" id="E3L1U9"/>
<feature type="region of interest" description="Disordered" evidence="1">
    <location>
        <begin position="1"/>
        <end position="26"/>
    </location>
</feature>